<dbReference type="Gene3D" id="2.60.120.200">
    <property type="match status" value="1"/>
</dbReference>
<feature type="transmembrane region" description="Helical" evidence="3">
    <location>
        <begin position="100"/>
        <end position="125"/>
    </location>
</feature>
<reference evidence="5 6" key="1">
    <citation type="submission" date="2019-02" db="EMBL/GenBank/DDBJ databases">
        <title>Deep-cultivation of Planctomycetes and their phenomic and genomic characterization uncovers novel biology.</title>
        <authorList>
            <person name="Wiegand S."/>
            <person name="Jogler M."/>
            <person name="Boedeker C."/>
            <person name="Pinto D."/>
            <person name="Vollmers J."/>
            <person name="Rivas-Marin E."/>
            <person name="Kohn T."/>
            <person name="Peeters S.H."/>
            <person name="Heuer A."/>
            <person name="Rast P."/>
            <person name="Oberbeckmann S."/>
            <person name="Bunk B."/>
            <person name="Jeske O."/>
            <person name="Meyerdierks A."/>
            <person name="Storesund J.E."/>
            <person name="Kallscheuer N."/>
            <person name="Luecker S."/>
            <person name="Lage O.M."/>
            <person name="Pohl T."/>
            <person name="Merkel B.J."/>
            <person name="Hornburger P."/>
            <person name="Mueller R.-W."/>
            <person name="Bruemmer F."/>
            <person name="Labrenz M."/>
            <person name="Spormann A.M."/>
            <person name="Op den Camp H."/>
            <person name="Overmann J."/>
            <person name="Amann R."/>
            <person name="Jetten M.S.M."/>
            <person name="Mascher T."/>
            <person name="Medema M.H."/>
            <person name="Devos D.P."/>
            <person name="Kaster A.-K."/>
            <person name="Ovreas L."/>
            <person name="Rohde M."/>
            <person name="Galperin M.Y."/>
            <person name="Jogler C."/>
        </authorList>
    </citation>
    <scope>NUCLEOTIDE SEQUENCE [LARGE SCALE GENOMIC DNA]</scope>
    <source>
        <strain evidence="5 6">Mal33</strain>
    </source>
</reference>
<dbReference type="InterPro" id="IPR006860">
    <property type="entry name" value="FecR"/>
</dbReference>
<keyword evidence="3" id="KW-1133">Transmembrane helix</keyword>
<evidence type="ECO:0000313" key="5">
    <source>
        <dbReference type="EMBL" id="QDV58311.1"/>
    </source>
</evidence>
<accession>A0A518IZ06</accession>
<evidence type="ECO:0000259" key="4">
    <source>
        <dbReference type="SMART" id="SM00560"/>
    </source>
</evidence>
<organism evidence="5 6">
    <name type="scientific">Rosistilla oblonga</name>
    <dbReference type="NCBI Taxonomy" id="2527990"/>
    <lineage>
        <taxon>Bacteria</taxon>
        <taxon>Pseudomonadati</taxon>
        <taxon>Planctomycetota</taxon>
        <taxon>Planctomycetia</taxon>
        <taxon>Pirellulales</taxon>
        <taxon>Pirellulaceae</taxon>
        <taxon>Rosistilla</taxon>
    </lineage>
</organism>
<keyword evidence="3" id="KW-0472">Membrane</keyword>
<gene>
    <name evidence="5" type="ORF">Mal33_43290</name>
</gene>
<protein>
    <submittedName>
        <fullName evidence="5">FecR protein</fullName>
    </submittedName>
</protein>
<dbReference type="Gene3D" id="2.60.120.1440">
    <property type="match status" value="1"/>
</dbReference>
<dbReference type="Pfam" id="PF13385">
    <property type="entry name" value="Laminin_G_3"/>
    <property type="match status" value="1"/>
</dbReference>
<evidence type="ECO:0000256" key="3">
    <source>
        <dbReference type="SAM" id="Phobius"/>
    </source>
</evidence>
<dbReference type="SMART" id="SM00560">
    <property type="entry name" value="LamGL"/>
    <property type="match status" value="1"/>
</dbReference>
<dbReference type="PANTHER" id="PTHR30273">
    <property type="entry name" value="PERIPLASMIC SIGNAL SENSOR AND SIGMA FACTOR ACTIVATOR FECR-RELATED"/>
    <property type="match status" value="1"/>
</dbReference>
<dbReference type="GO" id="GO:0016989">
    <property type="term" value="F:sigma factor antagonist activity"/>
    <property type="evidence" value="ECO:0007669"/>
    <property type="project" value="TreeGrafter"/>
</dbReference>
<evidence type="ECO:0000256" key="2">
    <source>
        <dbReference type="ARBA" id="ARBA00023157"/>
    </source>
</evidence>
<dbReference type="SUPFAM" id="SSF49899">
    <property type="entry name" value="Concanavalin A-like lectins/glucanases"/>
    <property type="match status" value="1"/>
</dbReference>
<keyword evidence="1" id="KW-0732">Signal</keyword>
<proteinExistence type="predicted"/>
<keyword evidence="6" id="KW-1185">Reference proteome</keyword>
<dbReference type="Pfam" id="PF04773">
    <property type="entry name" value="FecR"/>
    <property type="match status" value="1"/>
</dbReference>
<dbReference type="InterPro" id="IPR012373">
    <property type="entry name" value="Ferrdict_sens_TM"/>
</dbReference>
<evidence type="ECO:0000313" key="6">
    <source>
        <dbReference type="Proteomes" id="UP000316770"/>
    </source>
</evidence>
<dbReference type="InterPro" id="IPR006558">
    <property type="entry name" value="LamG-like"/>
</dbReference>
<keyword evidence="3" id="KW-0812">Transmembrane</keyword>
<dbReference type="InterPro" id="IPR013320">
    <property type="entry name" value="ConA-like_dom_sf"/>
</dbReference>
<feature type="domain" description="LamG-like jellyroll fold" evidence="4">
    <location>
        <begin position="414"/>
        <end position="558"/>
    </location>
</feature>
<sequence>MNEHTFGELLSQFLDDAIGDEDLDRLGKMLAGDESLRQRYREEVQMAEALAMVAGEDRSAELFAERLDQRLEAESQKFDFLNRVLNRSGKLAERSVIRRWAPIVAGALAASIVIAFGAGLSTGLWQGRHSAPSIASAAGGQLPEPPQPAVIPQEPVDDSVAILKQVVDVTWTGTNQYEVGDSVSPREIIELESGLVQMQFFRGATLTLEGPARLEINDPDQVMLHSGQAWAQVPVPARGFTVLTSETKIVDLGTEFGVSATPGQRTEVRVFDGLVELYEPASKPDGDMLHSLETGQAISVDVQGRSTPLSDQVTAMPSELLLREKRSQQIREGYRRWQRWSEEFRNDPRLLLYYNFESPDATTSTLRNQASDTRKLDGAVVGGAWTQGRWPQKGALDFKRPSDRVRFHVAGDFESLTLAAWVRVDGLDRMLSSLLLTDQWDNGEVHWQFDQLGQLGLSVGGAPDVKWRYTKPLVDLTQLGQWIHVASVFDGGRQTVRHYFNGQRVGDEESLQFDGRLRIGNAELGNWGRPQWQGSQAIRNFNGRMDEFILIDGALQDAEILEIYETGNPNR</sequence>
<dbReference type="RefSeq" id="WP_145288562.1">
    <property type="nucleotide sequence ID" value="NZ_CP036318.1"/>
</dbReference>
<dbReference type="EMBL" id="CP036318">
    <property type="protein sequence ID" value="QDV58311.1"/>
    <property type="molecule type" value="Genomic_DNA"/>
</dbReference>
<keyword evidence="2" id="KW-1015">Disulfide bond</keyword>
<evidence type="ECO:0000256" key="1">
    <source>
        <dbReference type="ARBA" id="ARBA00022729"/>
    </source>
</evidence>
<dbReference type="PANTHER" id="PTHR30273:SF2">
    <property type="entry name" value="PROTEIN FECR"/>
    <property type="match status" value="1"/>
</dbReference>
<dbReference type="AlphaFoldDB" id="A0A518IZ06"/>
<name>A0A518IZ06_9BACT</name>
<dbReference type="Proteomes" id="UP000316770">
    <property type="component" value="Chromosome"/>
</dbReference>